<dbReference type="Ensembl" id="ENSSPUT00000015105.1">
    <property type="protein sequence ID" value="ENSSPUP00000014163.1"/>
    <property type="gene ID" value="ENSSPUG00000010928.1"/>
</dbReference>
<keyword evidence="2" id="KW-0964">Secreted</keyword>
<dbReference type="GeneTree" id="ENSGT00940000159799"/>
<accession>A0A8D0L7X8</accession>
<dbReference type="CDD" id="cd00094">
    <property type="entry name" value="HX"/>
    <property type="match status" value="1"/>
</dbReference>
<evidence type="ECO:0000256" key="3">
    <source>
        <dbReference type="ARBA" id="ARBA00022729"/>
    </source>
</evidence>
<sequence>DRGEEPGLLSLCSLTAGAQFWVFTDTRADPGYPRPISNLGLPAGTVIGAAFVWSHNGKTYLFSGARYWRYDDQVGTVEPGYPKDATLWKGVPAGADDVTGWNDGNTYFFQGLRYWRFTGGSVEADVGYPRSAAQDWMYCQVPTTETPLGGCICSSGVPSLRAAPLIWIGAMGRALLW</sequence>
<dbReference type="GO" id="GO:0005576">
    <property type="term" value="C:extracellular region"/>
    <property type="evidence" value="ECO:0007669"/>
    <property type="project" value="UniProtKB-SubCell"/>
</dbReference>
<keyword evidence="3" id="KW-0732">Signal</keyword>
<evidence type="ECO:0000313" key="7">
    <source>
        <dbReference type="Ensembl" id="ENSSPUP00000014163.1"/>
    </source>
</evidence>
<feature type="repeat" description="Hemopexin" evidence="6">
    <location>
        <begin position="44"/>
        <end position="92"/>
    </location>
</feature>
<dbReference type="Gene3D" id="2.110.10.10">
    <property type="entry name" value="Hemopexin-like domain"/>
    <property type="match status" value="1"/>
</dbReference>
<dbReference type="InterPro" id="IPR051298">
    <property type="entry name" value="Heme_transport/Cell_adhesion"/>
</dbReference>
<feature type="repeat" description="Hemopexin" evidence="6">
    <location>
        <begin position="93"/>
        <end position="139"/>
    </location>
</feature>
<keyword evidence="5" id="KW-0325">Glycoprotein</keyword>
<evidence type="ECO:0000256" key="6">
    <source>
        <dbReference type="PROSITE-ProRule" id="PRU01011"/>
    </source>
</evidence>
<name>A0A8D0L7X8_SPHPU</name>
<keyword evidence="8" id="KW-1185">Reference proteome</keyword>
<proteinExistence type="predicted"/>
<dbReference type="InterPro" id="IPR000585">
    <property type="entry name" value="Hemopexin-like_dom"/>
</dbReference>
<reference evidence="7" key="2">
    <citation type="submission" date="2025-09" db="UniProtKB">
        <authorList>
            <consortium name="Ensembl"/>
        </authorList>
    </citation>
    <scope>IDENTIFICATION</scope>
</reference>
<dbReference type="InterPro" id="IPR036375">
    <property type="entry name" value="Hemopexin-like_dom_sf"/>
</dbReference>
<evidence type="ECO:0000256" key="2">
    <source>
        <dbReference type="ARBA" id="ARBA00022525"/>
    </source>
</evidence>
<dbReference type="PANTHER" id="PTHR22917">
    <property type="entry name" value="HEMOPEXIN DOMAIN-CONTAINING PROTEIN"/>
    <property type="match status" value="1"/>
</dbReference>
<dbReference type="SMART" id="SM00120">
    <property type="entry name" value="HX"/>
    <property type="match status" value="3"/>
</dbReference>
<protein>
    <submittedName>
        <fullName evidence="7">Uncharacterized protein</fullName>
    </submittedName>
</protein>
<dbReference type="OMA" id="IDAIFRW"/>
<dbReference type="SUPFAM" id="SSF50923">
    <property type="entry name" value="Hemopexin-like domain"/>
    <property type="match status" value="1"/>
</dbReference>
<organism evidence="7 8">
    <name type="scientific">Sphenodon punctatus</name>
    <name type="common">Tuatara</name>
    <name type="synonym">Hatteria punctata</name>
    <dbReference type="NCBI Taxonomy" id="8508"/>
    <lineage>
        <taxon>Eukaryota</taxon>
        <taxon>Metazoa</taxon>
        <taxon>Chordata</taxon>
        <taxon>Craniata</taxon>
        <taxon>Vertebrata</taxon>
        <taxon>Euteleostomi</taxon>
        <taxon>Lepidosauria</taxon>
        <taxon>Sphenodontia</taxon>
        <taxon>Sphenodontidae</taxon>
        <taxon>Sphenodon</taxon>
    </lineage>
</organism>
<dbReference type="Proteomes" id="UP000694392">
    <property type="component" value="Unplaced"/>
</dbReference>
<reference evidence="7" key="1">
    <citation type="submission" date="2025-08" db="UniProtKB">
        <authorList>
            <consortium name="Ensembl"/>
        </authorList>
    </citation>
    <scope>IDENTIFICATION</scope>
</reference>
<dbReference type="PANTHER" id="PTHR22917:SF6">
    <property type="entry name" value="EG:8D8.2 PROTEIN-RELATED"/>
    <property type="match status" value="1"/>
</dbReference>
<dbReference type="Pfam" id="PF00045">
    <property type="entry name" value="Hemopexin"/>
    <property type="match status" value="3"/>
</dbReference>
<dbReference type="PROSITE" id="PS51642">
    <property type="entry name" value="HEMOPEXIN_2"/>
    <property type="match status" value="2"/>
</dbReference>
<comment type="subcellular location">
    <subcellularLocation>
        <location evidence="1">Secreted</location>
    </subcellularLocation>
</comment>
<keyword evidence="4" id="KW-0677">Repeat</keyword>
<dbReference type="AlphaFoldDB" id="A0A8D0L7X8"/>
<evidence type="ECO:0000313" key="8">
    <source>
        <dbReference type="Proteomes" id="UP000694392"/>
    </source>
</evidence>
<evidence type="ECO:0000256" key="1">
    <source>
        <dbReference type="ARBA" id="ARBA00004613"/>
    </source>
</evidence>
<evidence type="ECO:0000256" key="5">
    <source>
        <dbReference type="ARBA" id="ARBA00023180"/>
    </source>
</evidence>
<evidence type="ECO:0000256" key="4">
    <source>
        <dbReference type="ARBA" id="ARBA00022737"/>
    </source>
</evidence>
<dbReference type="InterPro" id="IPR018487">
    <property type="entry name" value="Hemopexin-like_repeat"/>
</dbReference>